<dbReference type="EMBL" id="JACGCM010000601">
    <property type="protein sequence ID" value="KAF6170233.1"/>
    <property type="molecule type" value="Genomic_DNA"/>
</dbReference>
<gene>
    <name evidence="1" type="ORF">GIB67_038766</name>
</gene>
<accession>A0A7J7NT11</accession>
<keyword evidence="2" id="KW-1185">Reference proteome</keyword>
<name>A0A7J7NT11_9MAGN</name>
<sequence>MRVLKEINKICKKFLQSGVDVAYKTYVVNWKTVCHHFKEGGLGVRDVEICTKASITKHAAGDSPPPNGVRGRNCIMKDMFGRTIAYKSIQLSGVTPEGFYCVIVDEVILDDVQLFMEGGTLGDISSGETVV</sequence>
<organism evidence="1 2">
    <name type="scientific">Kingdonia uniflora</name>
    <dbReference type="NCBI Taxonomy" id="39325"/>
    <lineage>
        <taxon>Eukaryota</taxon>
        <taxon>Viridiplantae</taxon>
        <taxon>Streptophyta</taxon>
        <taxon>Embryophyta</taxon>
        <taxon>Tracheophyta</taxon>
        <taxon>Spermatophyta</taxon>
        <taxon>Magnoliopsida</taxon>
        <taxon>Ranunculales</taxon>
        <taxon>Circaeasteraceae</taxon>
        <taxon>Kingdonia</taxon>
    </lineage>
</organism>
<evidence type="ECO:0000313" key="2">
    <source>
        <dbReference type="Proteomes" id="UP000541444"/>
    </source>
</evidence>
<reference evidence="1 2" key="1">
    <citation type="journal article" date="2020" name="IScience">
        <title>Genome Sequencing of the Endangered Kingdonia uniflora (Circaeasteraceae, Ranunculales) Reveals Potential Mechanisms of Evolutionary Specialization.</title>
        <authorList>
            <person name="Sun Y."/>
            <person name="Deng T."/>
            <person name="Zhang A."/>
            <person name="Moore M.J."/>
            <person name="Landis J.B."/>
            <person name="Lin N."/>
            <person name="Zhang H."/>
            <person name="Zhang X."/>
            <person name="Huang J."/>
            <person name="Zhang X."/>
            <person name="Sun H."/>
            <person name="Wang H."/>
        </authorList>
    </citation>
    <scope>NUCLEOTIDE SEQUENCE [LARGE SCALE GENOMIC DNA]</scope>
    <source>
        <strain evidence="1">TB1705</strain>
        <tissue evidence="1">Leaf</tissue>
    </source>
</reference>
<comment type="caution">
    <text evidence="1">The sequence shown here is derived from an EMBL/GenBank/DDBJ whole genome shotgun (WGS) entry which is preliminary data.</text>
</comment>
<protein>
    <submittedName>
        <fullName evidence="1">Uncharacterized protein</fullName>
    </submittedName>
</protein>
<evidence type="ECO:0000313" key="1">
    <source>
        <dbReference type="EMBL" id="KAF6170233.1"/>
    </source>
</evidence>
<dbReference type="Proteomes" id="UP000541444">
    <property type="component" value="Unassembled WGS sequence"/>
</dbReference>
<proteinExistence type="predicted"/>
<dbReference type="OrthoDB" id="1938625at2759"/>
<dbReference type="AlphaFoldDB" id="A0A7J7NT11"/>